<feature type="repeat" description="ANK" evidence="3">
    <location>
        <begin position="287"/>
        <end position="319"/>
    </location>
</feature>
<dbReference type="PANTHER" id="PTHR24171:SF8">
    <property type="entry name" value="BRCA1-ASSOCIATED RING DOMAIN PROTEIN 1"/>
    <property type="match status" value="1"/>
</dbReference>
<dbReference type="PANTHER" id="PTHR24171">
    <property type="entry name" value="ANKYRIN REPEAT DOMAIN-CONTAINING PROTEIN 39-RELATED"/>
    <property type="match status" value="1"/>
</dbReference>
<keyword evidence="1" id="KW-0677">Repeat</keyword>
<dbReference type="Pfam" id="PF00023">
    <property type="entry name" value="Ank"/>
    <property type="match status" value="3"/>
</dbReference>
<evidence type="ECO:0000256" key="3">
    <source>
        <dbReference type="PROSITE-ProRule" id="PRU00023"/>
    </source>
</evidence>
<name>A0A0B7BED3_9EUPU</name>
<dbReference type="SMART" id="SM00248">
    <property type="entry name" value="ANK"/>
    <property type="match status" value="5"/>
</dbReference>
<dbReference type="Pfam" id="PF12796">
    <property type="entry name" value="Ank_2"/>
    <property type="match status" value="1"/>
</dbReference>
<evidence type="ECO:0000256" key="4">
    <source>
        <dbReference type="SAM" id="MobiDB-lite"/>
    </source>
</evidence>
<feature type="compositionally biased region" description="Low complexity" evidence="4">
    <location>
        <begin position="62"/>
        <end position="75"/>
    </location>
</feature>
<dbReference type="PROSITE" id="PS50297">
    <property type="entry name" value="ANK_REP_REGION"/>
    <property type="match status" value="5"/>
</dbReference>
<dbReference type="InterPro" id="IPR036770">
    <property type="entry name" value="Ankyrin_rpt-contain_sf"/>
</dbReference>
<feature type="repeat" description="ANK" evidence="3">
    <location>
        <begin position="254"/>
        <end position="286"/>
    </location>
</feature>
<proteinExistence type="predicted"/>
<evidence type="ECO:0000256" key="1">
    <source>
        <dbReference type="ARBA" id="ARBA00022737"/>
    </source>
</evidence>
<dbReference type="InterPro" id="IPR002110">
    <property type="entry name" value="Ankyrin_rpt"/>
</dbReference>
<dbReference type="AlphaFoldDB" id="A0A0B7BED3"/>
<dbReference type="SUPFAM" id="SSF48403">
    <property type="entry name" value="Ankyrin repeat"/>
    <property type="match status" value="2"/>
</dbReference>
<dbReference type="PROSITE" id="PS50088">
    <property type="entry name" value="ANK_REPEAT"/>
    <property type="match status" value="5"/>
</dbReference>
<evidence type="ECO:0000313" key="5">
    <source>
        <dbReference type="EMBL" id="CEK91654.1"/>
    </source>
</evidence>
<feature type="repeat" description="ANK" evidence="3">
    <location>
        <begin position="188"/>
        <end position="220"/>
    </location>
</feature>
<feature type="region of interest" description="Disordered" evidence="4">
    <location>
        <begin position="53"/>
        <end position="78"/>
    </location>
</feature>
<feature type="repeat" description="ANK" evidence="3">
    <location>
        <begin position="221"/>
        <end position="253"/>
    </location>
</feature>
<evidence type="ECO:0000256" key="2">
    <source>
        <dbReference type="ARBA" id="ARBA00023043"/>
    </source>
</evidence>
<dbReference type="CDD" id="cd22886">
    <property type="entry name" value="ANKRD27_zf2"/>
    <property type="match status" value="1"/>
</dbReference>
<protein>
    <submittedName>
        <fullName evidence="5">Uncharacterized protein</fullName>
    </submittedName>
</protein>
<accession>A0A0B7BED3</accession>
<reference evidence="5" key="1">
    <citation type="submission" date="2014-12" db="EMBL/GenBank/DDBJ databases">
        <title>Insight into the proteome of Arion vulgaris.</title>
        <authorList>
            <person name="Aradska J."/>
            <person name="Bulat T."/>
            <person name="Smidak R."/>
            <person name="Sarate P."/>
            <person name="Gangsoo J."/>
            <person name="Sialana F."/>
            <person name="Bilban M."/>
            <person name="Lubec G."/>
        </authorList>
    </citation>
    <scope>NUCLEOTIDE SEQUENCE</scope>
    <source>
        <tissue evidence="5">Skin</tissue>
    </source>
</reference>
<sequence length="422" mass="46486">TSLHLAAKWGYESIVQILLENGADATLCNKRKQTPVSLAQNVRVQRWLQVAAEDSDSHTVERQSNGSRKSSSSNQDFTSTDQLETLNQYNLETSSHMQTSSLEAGGKDEGRYEKDKLFNAIIEGDMNQVKFYLGIDCEIDYGEDDDIQMSPSVSLGDMCHPLCLCDKCQIIQKVIFKTGLNVNSKTASGLYPIHMAVLHNHSPIVSLLILYNADINVQNHQSLTALHLACCLRNSPITDLLVKAGARLNIYDASGNTPLLVAACNGFVDGVQTLIKAGAHLNSTNDKGNTALHEALKRDDSVISTMLMTAGADPRIRNKLGKLPLDETDVPAMQDLLRTTQTKIEDEETNAKNNNIPSKYDMKVSAGGDGEITIQELFAAFEEKDLHRLQTIASSIRSFDRKSRLRSTKTRDMSTPCLNAIE</sequence>
<organism evidence="5">
    <name type="scientific">Arion vulgaris</name>
    <dbReference type="NCBI Taxonomy" id="1028688"/>
    <lineage>
        <taxon>Eukaryota</taxon>
        <taxon>Metazoa</taxon>
        <taxon>Spiralia</taxon>
        <taxon>Lophotrochozoa</taxon>
        <taxon>Mollusca</taxon>
        <taxon>Gastropoda</taxon>
        <taxon>Heterobranchia</taxon>
        <taxon>Euthyneura</taxon>
        <taxon>Panpulmonata</taxon>
        <taxon>Eupulmonata</taxon>
        <taxon>Stylommatophora</taxon>
        <taxon>Helicina</taxon>
        <taxon>Arionoidea</taxon>
        <taxon>Arionidae</taxon>
        <taxon>Arion</taxon>
    </lineage>
</organism>
<feature type="non-terminal residue" evidence="5">
    <location>
        <position position="1"/>
    </location>
</feature>
<keyword evidence="2 3" id="KW-0040">ANK repeat</keyword>
<gene>
    <name evidence="5" type="primary">ORF184055</name>
</gene>
<dbReference type="Gene3D" id="1.25.40.20">
    <property type="entry name" value="Ankyrin repeat-containing domain"/>
    <property type="match status" value="3"/>
</dbReference>
<feature type="repeat" description="ANK" evidence="3">
    <location>
        <begin position="1"/>
        <end position="30"/>
    </location>
</feature>
<dbReference type="EMBL" id="HACG01044789">
    <property type="protein sequence ID" value="CEK91654.1"/>
    <property type="molecule type" value="Transcribed_RNA"/>
</dbReference>